<comment type="caution">
    <text evidence="3">The sequence shown here is derived from an EMBL/GenBank/DDBJ whole genome shotgun (WGS) entry which is preliminary data.</text>
</comment>
<dbReference type="EMBL" id="JABSTR010000004">
    <property type="protein sequence ID" value="KAH9366154.1"/>
    <property type="molecule type" value="Genomic_DNA"/>
</dbReference>
<proteinExistence type="predicted"/>
<evidence type="ECO:0000256" key="1">
    <source>
        <dbReference type="SAM" id="MobiDB-lite"/>
    </source>
</evidence>
<evidence type="ECO:0000259" key="2">
    <source>
        <dbReference type="Pfam" id="PF14529"/>
    </source>
</evidence>
<organism evidence="3 4">
    <name type="scientific">Haemaphysalis longicornis</name>
    <name type="common">Bush tick</name>
    <dbReference type="NCBI Taxonomy" id="44386"/>
    <lineage>
        <taxon>Eukaryota</taxon>
        <taxon>Metazoa</taxon>
        <taxon>Ecdysozoa</taxon>
        <taxon>Arthropoda</taxon>
        <taxon>Chelicerata</taxon>
        <taxon>Arachnida</taxon>
        <taxon>Acari</taxon>
        <taxon>Parasitiformes</taxon>
        <taxon>Ixodida</taxon>
        <taxon>Ixodoidea</taxon>
        <taxon>Ixodidae</taxon>
        <taxon>Haemaphysalinae</taxon>
        <taxon>Haemaphysalis</taxon>
    </lineage>
</organism>
<dbReference type="AlphaFoldDB" id="A0A9J6FSD0"/>
<dbReference type="Proteomes" id="UP000821853">
    <property type="component" value="Chromosome 2"/>
</dbReference>
<reference evidence="3 4" key="1">
    <citation type="journal article" date="2020" name="Cell">
        <title>Large-Scale Comparative Analyses of Tick Genomes Elucidate Their Genetic Diversity and Vector Capacities.</title>
        <authorList>
            <consortium name="Tick Genome and Microbiome Consortium (TIGMIC)"/>
            <person name="Jia N."/>
            <person name="Wang J."/>
            <person name="Shi W."/>
            <person name="Du L."/>
            <person name="Sun Y."/>
            <person name="Zhan W."/>
            <person name="Jiang J.F."/>
            <person name="Wang Q."/>
            <person name="Zhang B."/>
            <person name="Ji P."/>
            <person name="Bell-Sakyi L."/>
            <person name="Cui X.M."/>
            <person name="Yuan T.T."/>
            <person name="Jiang B.G."/>
            <person name="Yang W.F."/>
            <person name="Lam T.T."/>
            <person name="Chang Q.C."/>
            <person name="Ding S.J."/>
            <person name="Wang X.J."/>
            <person name="Zhu J.G."/>
            <person name="Ruan X.D."/>
            <person name="Zhao L."/>
            <person name="Wei J.T."/>
            <person name="Ye R.Z."/>
            <person name="Que T.C."/>
            <person name="Du C.H."/>
            <person name="Zhou Y.H."/>
            <person name="Cheng J.X."/>
            <person name="Dai P.F."/>
            <person name="Guo W.B."/>
            <person name="Han X.H."/>
            <person name="Huang E.J."/>
            <person name="Li L.F."/>
            <person name="Wei W."/>
            <person name="Gao Y.C."/>
            <person name="Liu J.Z."/>
            <person name="Shao H.Z."/>
            <person name="Wang X."/>
            <person name="Wang C.C."/>
            <person name="Yang T.C."/>
            <person name="Huo Q.B."/>
            <person name="Li W."/>
            <person name="Chen H.Y."/>
            <person name="Chen S.E."/>
            <person name="Zhou L.G."/>
            <person name="Ni X.B."/>
            <person name="Tian J.H."/>
            <person name="Sheng Y."/>
            <person name="Liu T."/>
            <person name="Pan Y.S."/>
            <person name="Xia L.Y."/>
            <person name="Li J."/>
            <person name="Zhao F."/>
            <person name="Cao W.C."/>
        </authorList>
    </citation>
    <scope>NUCLEOTIDE SEQUENCE [LARGE SCALE GENOMIC DNA]</scope>
    <source>
        <strain evidence="3">HaeL-2018</strain>
    </source>
</reference>
<feature type="region of interest" description="Disordered" evidence="1">
    <location>
        <begin position="169"/>
        <end position="194"/>
    </location>
</feature>
<name>A0A9J6FSD0_HAELO</name>
<dbReference type="Pfam" id="PF14529">
    <property type="entry name" value="Exo_endo_phos_2"/>
    <property type="match status" value="1"/>
</dbReference>
<evidence type="ECO:0000313" key="4">
    <source>
        <dbReference type="Proteomes" id="UP000821853"/>
    </source>
</evidence>
<dbReference type="OrthoDB" id="6538096at2759"/>
<feature type="domain" description="Endonuclease/exonuclease/phosphatase" evidence="2">
    <location>
        <begin position="88"/>
        <end position="155"/>
    </location>
</feature>
<accession>A0A9J6FSD0</accession>
<feature type="compositionally biased region" description="Polar residues" evidence="1">
    <location>
        <begin position="169"/>
        <end position="178"/>
    </location>
</feature>
<dbReference type="SUPFAM" id="SSF56219">
    <property type="entry name" value="DNase I-like"/>
    <property type="match status" value="1"/>
</dbReference>
<feature type="compositionally biased region" description="Basic and acidic residues" evidence="1">
    <location>
        <begin position="179"/>
        <end position="188"/>
    </location>
</feature>
<dbReference type="InterPro" id="IPR005135">
    <property type="entry name" value="Endo/exonuclease/phosphatase"/>
</dbReference>
<dbReference type="VEuPathDB" id="VectorBase:HLOH_041594"/>
<dbReference type="Gene3D" id="3.60.10.10">
    <property type="entry name" value="Endonuclease/exonuclease/phosphatase"/>
    <property type="match status" value="1"/>
</dbReference>
<dbReference type="InterPro" id="IPR036691">
    <property type="entry name" value="Endo/exonu/phosph_ase_sf"/>
</dbReference>
<evidence type="ECO:0000313" key="3">
    <source>
        <dbReference type="EMBL" id="KAH9366154.1"/>
    </source>
</evidence>
<sequence>MEFTGKHPDILVVQEAGGSFPLHGYEVFSQPSITHRRRGIVDTSATPTMTLTYVRKDLPTTQNDTTHVNTPSHEHVSTTTLVGDHRLTVINVYWSPNQPSAPLPPLHTLVPTASSRDTVLLLGDFNCPHTTWGYDRVVPLGRKLANLLTVINSHSSLNHLPLHDWGQVGSRTPPQISHGSEDLSEQHGRILKKL</sequence>
<gene>
    <name evidence="3" type="ORF">HPB48_012724</name>
</gene>
<dbReference type="GO" id="GO:0003824">
    <property type="term" value="F:catalytic activity"/>
    <property type="evidence" value="ECO:0007669"/>
    <property type="project" value="InterPro"/>
</dbReference>
<keyword evidence="4" id="KW-1185">Reference proteome</keyword>
<protein>
    <recommendedName>
        <fullName evidence="2">Endonuclease/exonuclease/phosphatase domain-containing protein</fullName>
    </recommendedName>
</protein>